<proteinExistence type="predicted"/>
<dbReference type="Pfam" id="PF11396">
    <property type="entry name" value="PepSY_like"/>
    <property type="match status" value="1"/>
</dbReference>
<feature type="chain" id="PRO_5017737632" description="Putative beta-lactamase-inhibitor-like PepSY-like domain-containing protein" evidence="1">
    <location>
        <begin position="32"/>
        <end position="162"/>
    </location>
</feature>
<evidence type="ECO:0000313" key="3">
    <source>
        <dbReference type="EMBL" id="RFM29517.1"/>
    </source>
</evidence>
<dbReference type="AlphaFoldDB" id="A0A3E1NNP5"/>
<feature type="domain" description="Putative beta-lactamase-inhibitor-like PepSY-like" evidence="2">
    <location>
        <begin position="67"/>
        <end position="156"/>
    </location>
</feature>
<name>A0A3E1NNP5_9BACT</name>
<dbReference type="EMBL" id="QTJU01000001">
    <property type="protein sequence ID" value="RFM29517.1"/>
    <property type="molecule type" value="Genomic_DNA"/>
</dbReference>
<dbReference type="SUPFAM" id="SSF160574">
    <property type="entry name" value="BT0923-like"/>
    <property type="match status" value="1"/>
</dbReference>
<gene>
    <name evidence="3" type="ORF">DXN05_00590</name>
</gene>
<dbReference type="Proteomes" id="UP000261284">
    <property type="component" value="Unassembled WGS sequence"/>
</dbReference>
<dbReference type="InterPro" id="IPR021533">
    <property type="entry name" value="PepSY-like"/>
</dbReference>
<feature type="signal peptide" evidence="1">
    <location>
        <begin position="1"/>
        <end position="31"/>
    </location>
</feature>
<evidence type="ECO:0000259" key="2">
    <source>
        <dbReference type="Pfam" id="PF11396"/>
    </source>
</evidence>
<dbReference type="Gene3D" id="3.10.450.360">
    <property type="match status" value="1"/>
</dbReference>
<sequence>MKFAFLWLLNSAFMKRIAIWLLMAFSFTAFAAQAQIRKVPAEVTDAFKQKFPNASGVSWKDKLTDWQAKFKDGSTSSYAWFTNKGEWKETDQELTYESLPEAVKDGFKKSKYNEWTPKETASIIKKDQALQYRVYVEKHSLVQKKYLFFDEHGALKRDVQSL</sequence>
<protein>
    <recommendedName>
        <fullName evidence="2">Putative beta-lactamase-inhibitor-like PepSY-like domain-containing protein</fullName>
    </recommendedName>
</protein>
<accession>A0A3E1NNP5</accession>
<comment type="caution">
    <text evidence="3">The sequence shown here is derived from an EMBL/GenBank/DDBJ whole genome shotgun (WGS) entry which is preliminary data.</text>
</comment>
<evidence type="ECO:0000256" key="1">
    <source>
        <dbReference type="SAM" id="SignalP"/>
    </source>
</evidence>
<organism evidence="3 4">
    <name type="scientific">Deminuibacter soli</name>
    <dbReference type="NCBI Taxonomy" id="2291815"/>
    <lineage>
        <taxon>Bacteria</taxon>
        <taxon>Pseudomonadati</taxon>
        <taxon>Bacteroidota</taxon>
        <taxon>Chitinophagia</taxon>
        <taxon>Chitinophagales</taxon>
        <taxon>Chitinophagaceae</taxon>
        <taxon>Deminuibacter</taxon>
    </lineage>
</organism>
<evidence type="ECO:0000313" key="4">
    <source>
        <dbReference type="Proteomes" id="UP000261284"/>
    </source>
</evidence>
<keyword evidence="1" id="KW-0732">Signal</keyword>
<reference evidence="3 4" key="1">
    <citation type="submission" date="2018-08" db="EMBL/GenBank/DDBJ databases">
        <title>Chitinophagaceae sp. K23C18032701, a novel bacterium isolated from forest soil.</title>
        <authorList>
            <person name="Wang C."/>
        </authorList>
    </citation>
    <scope>NUCLEOTIDE SEQUENCE [LARGE SCALE GENOMIC DNA]</scope>
    <source>
        <strain evidence="3 4">K23C18032701</strain>
    </source>
</reference>
<keyword evidence="4" id="KW-1185">Reference proteome</keyword>